<dbReference type="AlphaFoldDB" id="A0A5C6AI54"/>
<dbReference type="Proteomes" id="UP000316213">
    <property type="component" value="Unassembled WGS sequence"/>
</dbReference>
<dbReference type="EMBL" id="SJPM01000003">
    <property type="protein sequence ID" value="TWT98928.1"/>
    <property type="molecule type" value="Genomic_DNA"/>
</dbReference>
<sequence>MVGSIGVLASALFLGRHSPDSTVRWDNPGSIVAFVPARARAQHRITGHKHEVHFVPQRGNHPRLHGDLSLGGRTYRRVGRKASIWPPRWWVKQFFMNNILQRRDHLQGGAMNRPVVRRSAGNTPESSLPRTYDTDFSGSAFDAVRPVTG</sequence>
<evidence type="ECO:0000313" key="2">
    <source>
        <dbReference type="Proteomes" id="UP000316213"/>
    </source>
</evidence>
<evidence type="ECO:0000313" key="1">
    <source>
        <dbReference type="EMBL" id="TWT98928.1"/>
    </source>
</evidence>
<reference evidence="1 2" key="1">
    <citation type="submission" date="2019-02" db="EMBL/GenBank/DDBJ databases">
        <title>Deep-cultivation of Planctomycetes and their phenomic and genomic characterization uncovers novel biology.</title>
        <authorList>
            <person name="Wiegand S."/>
            <person name="Jogler M."/>
            <person name="Boedeker C."/>
            <person name="Pinto D."/>
            <person name="Vollmers J."/>
            <person name="Rivas-Marin E."/>
            <person name="Kohn T."/>
            <person name="Peeters S.H."/>
            <person name="Heuer A."/>
            <person name="Rast P."/>
            <person name="Oberbeckmann S."/>
            <person name="Bunk B."/>
            <person name="Jeske O."/>
            <person name="Meyerdierks A."/>
            <person name="Storesund J.E."/>
            <person name="Kallscheuer N."/>
            <person name="Luecker S."/>
            <person name="Lage O.M."/>
            <person name="Pohl T."/>
            <person name="Merkel B.J."/>
            <person name="Hornburger P."/>
            <person name="Mueller R.-W."/>
            <person name="Bruemmer F."/>
            <person name="Labrenz M."/>
            <person name="Spormann A.M."/>
            <person name="Op Den Camp H."/>
            <person name="Overmann J."/>
            <person name="Amann R."/>
            <person name="Jetten M.S.M."/>
            <person name="Mascher T."/>
            <person name="Medema M.H."/>
            <person name="Devos D.P."/>
            <person name="Kaster A.-K."/>
            <person name="Ovreas L."/>
            <person name="Rohde M."/>
            <person name="Galperin M.Y."/>
            <person name="Jogler C."/>
        </authorList>
    </citation>
    <scope>NUCLEOTIDE SEQUENCE [LARGE SCALE GENOMIC DNA]</scope>
    <source>
        <strain evidence="1 2">Pla100</strain>
    </source>
</reference>
<organism evidence="1 2">
    <name type="scientific">Neorhodopirellula pilleata</name>
    <dbReference type="NCBI Taxonomy" id="2714738"/>
    <lineage>
        <taxon>Bacteria</taxon>
        <taxon>Pseudomonadati</taxon>
        <taxon>Planctomycetota</taxon>
        <taxon>Planctomycetia</taxon>
        <taxon>Pirellulales</taxon>
        <taxon>Pirellulaceae</taxon>
        <taxon>Neorhodopirellula</taxon>
    </lineage>
</organism>
<comment type="caution">
    <text evidence="1">The sequence shown here is derived from an EMBL/GenBank/DDBJ whole genome shotgun (WGS) entry which is preliminary data.</text>
</comment>
<name>A0A5C6AI54_9BACT</name>
<proteinExistence type="predicted"/>
<gene>
    <name evidence="1" type="ORF">Pla100_20940</name>
</gene>
<protein>
    <submittedName>
        <fullName evidence="1">Uncharacterized protein</fullName>
    </submittedName>
</protein>
<keyword evidence="2" id="KW-1185">Reference proteome</keyword>
<accession>A0A5C6AI54</accession>